<evidence type="ECO:0000313" key="1">
    <source>
        <dbReference type="EMBL" id="DAD92314.1"/>
    </source>
</evidence>
<name>A0A8S5NDH5_9CAUD</name>
<organism evidence="1">
    <name type="scientific">Myoviridae sp. ct9MV2</name>
    <dbReference type="NCBI Taxonomy" id="2826625"/>
    <lineage>
        <taxon>Viruses</taxon>
        <taxon>Duplodnaviria</taxon>
        <taxon>Heunggongvirae</taxon>
        <taxon>Uroviricota</taxon>
        <taxon>Caudoviricetes</taxon>
    </lineage>
</organism>
<sequence length="131" mass="14717">MKKQIFLSNEKKKQLEKDFKVCRTTVWAALTFYTKGGKAKLLRAAALQRGGVLLNCDGDSEPNLKFDTYFNEVPHQMVQVFSPRVKMVADLEKGGINIEVDGEVTKSFGDVPMSELYLVQAEAQEIVNCLK</sequence>
<accession>A0A8S5NDH5</accession>
<dbReference type="EMBL" id="BK015132">
    <property type="protein sequence ID" value="DAD92314.1"/>
    <property type="molecule type" value="Genomic_DNA"/>
</dbReference>
<protein>
    <submittedName>
        <fullName evidence="1">Uncharacterized protein</fullName>
    </submittedName>
</protein>
<proteinExistence type="predicted"/>
<reference evidence="1" key="1">
    <citation type="journal article" date="2021" name="Proc. Natl. Acad. Sci. U.S.A.">
        <title>A Catalog of Tens of Thousands of Viruses from Human Metagenomes Reveals Hidden Associations with Chronic Diseases.</title>
        <authorList>
            <person name="Tisza M.J."/>
            <person name="Buck C.B."/>
        </authorList>
    </citation>
    <scope>NUCLEOTIDE SEQUENCE</scope>
    <source>
        <strain evidence="1">Ct9MV2</strain>
    </source>
</reference>